<accession>A0AA38M0X4</accession>
<feature type="compositionally biased region" description="Polar residues" evidence="2">
    <location>
        <begin position="601"/>
        <end position="623"/>
    </location>
</feature>
<dbReference type="Proteomes" id="UP001168821">
    <property type="component" value="Unassembled WGS sequence"/>
</dbReference>
<evidence type="ECO:0000313" key="3">
    <source>
        <dbReference type="EMBL" id="KAJ3639683.1"/>
    </source>
</evidence>
<dbReference type="EMBL" id="JALNTZ010000010">
    <property type="protein sequence ID" value="KAJ3639683.1"/>
    <property type="molecule type" value="Genomic_DNA"/>
</dbReference>
<reference evidence="3" key="1">
    <citation type="journal article" date="2023" name="G3 (Bethesda)">
        <title>Whole genome assemblies of Zophobas morio and Tenebrio molitor.</title>
        <authorList>
            <person name="Kaur S."/>
            <person name="Stinson S.A."/>
            <person name="diCenzo G.C."/>
        </authorList>
    </citation>
    <scope>NUCLEOTIDE SEQUENCE</scope>
    <source>
        <strain evidence="3">QUZm001</strain>
    </source>
</reference>
<feature type="coiled-coil region" evidence="1">
    <location>
        <begin position="680"/>
        <end position="707"/>
    </location>
</feature>
<feature type="compositionally biased region" description="Basic and acidic residues" evidence="2">
    <location>
        <begin position="20"/>
        <end position="39"/>
    </location>
</feature>
<evidence type="ECO:0000313" key="4">
    <source>
        <dbReference type="Proteomes" id="UP001168821"/>
    </source>
</evidence>
<sequence>MSSDKEAEVLEDVPIGDSTFTKEKTPSKDSTFLKDERSIRTSLNSTHSRSFSSSEAVSGYSDIVNILGDVLDHVNNKINTPSEPVKRNTLEEVGNNTVILNKTMDLCAPEIRNSAPMTGKEHKINTTVVVDLSETTNVDKTDFVSSDTESLENVSLRAEAHNETFSQQRVVKADVLLALNGTRDEKLSPVFAKDNIEEIVKLTGNIDFKKEDRVALGSPSLAVYDLCETSEEDSVFEELDETLPVEDTIELIDLTETINSEETTVKALNETFPKKDLDKTTQVSFTCDSSETIKTEALNETFSKEKSLCETVEVETETTPLDQVDDINEDADESVVSCDETRLLSSSNSEAHDESSPLKHGITQSNQQTQPNDNIKAENTFLVGETDNITTRSDLEDSCREIQFCDALSCSTFENHQESVVSSPSVQSATIESVDSSDKQGDVAIQEQPVKCRKSIINLMRSKLADLEPYSPCRLELAAAFDNLKINTTAEESFLSCEEASLIGDSLNNDEPMDISPENPHVTKTVTDFENSVVMETTENDNIRTEKEVNSAAQLNPQNKSVSNIFESTPKESTECPALVIEDVSDITQPEKIMPEVDVDTSGNNDAASQPNSGNLNVHNTFTAPKGPRRSSGITISSMNFGKTPSPVKQHLNYLDEEYKNVLTESPSVLERKKPQYERYLTLKLEINHLQQDIAKLTLELKQKEGDIMRLLPQKIKFPPVTRKTQITNTLPEGGSWDKEKASLEEEIEKLRETLDERNKEQVEFLEKIKMIENELAVTKKESDLNLEKRRDAEEKLDKNEATVKELQQCLNGTNDILTEAFSKLHQTQENYAREKEKHESTKSALREIIGKYEEAKRIVLAMKANEIVYEDTIDKLRSEKEDFHKTFEMFKNSALQTIEAANKEVAKVKAECINKNVQKKNSKHH</sequence>
<feature type="compositionally biased region" description="Polar residues" evidence="2">
    <location>
        <begin position="40"/>
        <end position="54"/>
    </location>
</feature>
<comment type="caution">
    <text evidence="3">The sequence shown here is derived from an EMBL/GenBank/DDBJ whole genome shotgun (WGS) entry which is preliminary data.</text>
</comment>
<protein>
    <submittedName>
        <fullName evidence="3">Uncharacterized protein</fullName>
    </submittedName>
</protein>
<organism evidence="3 4">
    <name type="scientific">Zophobas morio</name>
    <dbReference type="NCBI Taxonomy" id="2755281"/>
    <lineage>
        <taxon>Eukaryota</taxon>
        <taxon>Metazoa</taxon>
        <taxon>Ecdysozoa</taxon>
        <taxon>Arthropoda</taxon>
        <taxon>Hexapoda</taxon>
        <taxon>Insecta</taxon>
        <taxon>Pterygota</taxon>
        <taxon>Neoptera</taxon>
        <taxon>Endopterygota</taxon>
        <taxon>Coleoptera</taxon>
        <taxon>Polyphaga</taxon>
        <taxon>Cucujiformia</taxon>
        <taxon>Tenebrionidae</taxon>
        <taxon>Zophobas</taxon>
    </lineage>
</organism>
<feature type="region of interest" description="Disordered" evidence="2">
    <location>
        <begin position="1"/>
        <end position="54"/>
    </location>
</feature>
<feature type="coiled-coil region" evidence="1">
    <location>
        <begin position="892"/>
        <end position="919"/>
    </location>
</feature>
<feature type="coiled-coil region" evidence="1">
    <location>
        <begin position="734"/>
        <end position="838"/>
    </location>
</feature>
<feature type="region of interest" description="Disordered" evidence="2">
    <location>
        <begin position="597"/>
        <end position="631"/>
    </location>
</feature>
<gene>
    <name evidence="3" type="ORF">Zmor_003027</name>
</gene>
<evidence type="ECO:0000256" key="1">
    <source>
        <dbReference type="SAM" id="Coils"/>
    </source>
</evidence>
<name>A0AA38M0X4_9CUCU</name>
<proteinExistence type="predicted"/>
<evidence type="ECO:0000256" key="2">
    <source>
        <dbReference type="SAM" id="MobiDB-lite"/>
    </source>
</evidence>
<keyword evidence="4" id="KW-1185">Reference proteome</keyword>
<feature type="region of interest" description="Disordered" evidence="2">
    <location>
        <begin position="342"/>
        <end position="374"/>
    </location>
</feature>
<dbReference type="AlphaFoldDB" id="A0AA38M0X4"/>
<feature type="compositionally biased region" description="Polar residues" evidence="2">
    <location>
        <begin position="362"/>
        <end position="373"/>
    </location>
</feature>
<keyword evidence="1" id="KW-0175">Coiled coil</keyword>